<keyword evidence="3" id="KW-1185">Reference proteome</keyword>
<comment type="caution">
    <text evidence="2">The sequence shown here is derived from an EMBL/GenBank/DDBJ whole genome shotgun (WGS) entry which is preliminary data.</text>
</comment>
<feature type="compositionally biased region" description="Acidic residues" evidence="1">
    <location>
        <begin position="256"/>
        <end position="266"/>
    </location>
</feature>
<sequence>MTISAAEIVAYMTFPLDVNEPGISIQVRNRLEWTWGLGHTHLDEHLSEFTDPLHVFTDDSLFVIPSKDTIRDIHRRTWHMKFGARRPHIRKLYNGRTSFEYLVIPVDSRSPLPGRIVVSEVPPHIAVATTYGKIMQQWGHLTGAASTAIRTSLVERCAIVFDPPFSLYDLSVMQGVYRSWALVDYVPASFLSEDSGETMIEAEDSPDTTPAPEQSVSNDKIDWDVGSSASCEHEPRRRLLPRELEQDLNDLPSVVSDDDEEDEDDVDSHLTGVTDELEADHRWLEGIARWAEVTAAAHEPEGMLLSMIHENPGVHIKYGTPP</sequence>
<protein>
    <submittedName>
        <fullName evidence="2">Uncharacterized protein</fullName>
    </submittedName>
</protein>
<dbReference type="EMBL" id="JARJCN010000073">
    <property type="protein sequence ID" value="KAJ7077403.1"/>
    <property type="molecule type" value="Genomic_DNA"/>
</dbReference>
<dbReference type="AlphaFoldDB" id="A0AAD6XKG0"/>
<gene>
    <name evidence="2" type="ORF">B0H15DRAFT_955100</name>
</gene>
<evidence type="ECO:0000313" key="2">
    <source>
        <dbReference type="EMBL" id="KAJ7077403.1"/>
    </source>
</evidence>
<name>A0AAD6XKG0_9AGAR</name>
<evidence type="ECO:0000313" key="3">
    <source>
        <dbReference type="Proteomes" id="UP001222325"/>
    </source>
</evidence>
<reference evidence="2" key="1">
    <citation type="submission" date="2023-03" db="EMBL/GenBank/DDBJ databases">
        <title>Massive genome expansion in bonnet fungi (Mycena s.s.) driven by repeated elements and novel gene families across ecological guilds.</title>
        <authorList>
            <consortium name="Lawrence Berkeley National Laboratory"/>
            <person name="Harder C.B."/>
            <person name="Miyauchi S."/>
            <person name="Viragh M."/>
            <person name="Kuo A."/>
            <person name="Thoen E."/>
            <person name="Andreopoulos B."/>
            <person name="Lu D."/>
            <person name="Skrede I."/>
            <person name="Drula E."/>
            <person name="Henrissat B."/>
            <person name="Morin E."/>
            <person name="Kohler A."/>
            <person name="Barry K."/>
            <person name="LaButti K."/>
            <person name="Morin E."/>
            <person name="Salamov A."/>
            <person name="Lipzen A."/>
            <person name="Mereny Z."/>
            <person name="Hegedus B."/>
            <person name="Baldrian P."/>
            <person name="Stursova M."/>
            <person name="Weitz H."/>
            <person name="Taylor A."/>
            <person name="Grigoriev I.V."/>
            <person name="Nagy L.G."/>
            <person name="Martin F."/>
            <person name="Kauserud H."/>
        </authorList>
    </citation>
    <scope>NUCLEOTIDE SEQUENCE</scope>
    <source>
        <strain evidence="2">CBHHK173m</strain>
    </source>
</reference>
<feature type="compositionally biased region" description="Basic and acidic residues" evidence="1">
    <location>
        <begin position="231"/>
        <end position="245"/>
    </location>
</feature>
<evidence type="ECO:0000256" key="1">
    <source>
        <dbReference type="SAM" id="MobiDB-lite"/>
    </source>
</evidence>
<feature type="region of interest" description="Disordered" evidence="1">
    <location>
        <begin position="199"/>
        <end position="272"/>
    </location>
</feature>
<proteinExistence type="predicted"/>
<organism evidence="2 3">
    <name type="scientific">Mycena belliarum</name>
    <dbReference type="NCBI Taxonomy" id="1033014"/>
    <lineage>
        <taxon>Eukaryota</taxon>
        <taxon>Fungi</taxon>
        <taxon>Dikarya</taxon>
        <taxon>Basidiomycota</taxon>
        <taxon>Agaricomycotina</taxon>
        <taxon>Agaricomycetes</taxon>
        <taxon>Agaricomycetidae</taxon>
        <taxon>Agaricales</taxon>
        <taxon>Marasmiineae</taxon>
        <taxon>Mycenaceae</taxon>
        <taxon>Mycena</taxon>
    </lineage>
</organism>
<feature type="compositionally biased region" description="Polar residues" evidence="1">
    <location>
        <begin position="207"/>
        <end position="218"/>
    </location>
</feature>
<dbReference type="Proteomes" id="UP001222325">
    <property type="component" value="Unassembled WGS sequence"/>
</dbReference>
<accession>A0AAD6XKG0</accession>